<dbReference type="PROSITE" id="PS00080">
    <property type="entry name" value="MULTICOPPER_OXIDASE2"/>
    <property type="match status" value="1"/>
</dbReference>
<evidence type="ECO:0000256" key="1">
    <source>
        <dbReference type="ARBA" id="ARBA00010609"/>
    </source>
</evidence>
<evidence type="ECO:0000256" key="2">
    <source>
        <dbReference type="ARBA" id="ARBA00022723"/>
    </source>
</evidence>
<keyword evidence="8" id="KW-1185">Reference proteome</keyword>
<dbReference type="AlphaFoldDB" id="A0A1S6IRT7"/>
<dbReference type="InterPro" id="IPR045087">
    <property type="entry name" value="Cu-oxidase_fam"/>
</dbReference>
<sequence length="447" mass="50641">MHHTDIPRFEEIKGESNKLKLPEILEPDFERENEVSYTLKTQRGETQLKEGRKTATMGYNGSYLGPILKMRKGQTVHIKTENNLSEETTFHWHGLKIPSDVDGGPHSPVEPNQTAQIDFEVNQEAATLWFHPHALGTTAEQVYYGLAGLIYVEDEQTDRLDLPKEYGVNDFPLILQDRNLDENNQLDYERSYNPDGVYGNTLLVNGTLNPYVEVKNEKVRLRLVNGSNARNYQLALNNQARFYQIASDGGFLEEPVEMTSLVLAPGERAEIIIDLEDYPEGETIQLMDGETTVLDIGVKGTTDVKKELPRKLNTIPVRETSDSLPVKKMTLAGMGYMVSIDGKQFDMNRIDMEETQGETAIWEIYNAPDMMGGMAHPFHVHGLQFKIISRDGKTPPLNEQGWKDTVLIEAGETVQLELEFPEKGIFMYHCHILEHEDVGMMGQVEVK</sequence>
<dbReference type="InterPro" id="IPR001117">
    <property type="entry name" value="Cu-oxidase_2nd"/>
</dbReference>
<comment type="similarity">
    <text evidence="1">Belongs to the multicopper oxidase family.</text>
</comment>
<dbReference type="Gene3D" id="2.60.40.420">
    <property type="entry name" value="Cupredoxins - blue copper proteins"/>
    <property type="match status" value="3"/>
</dbReference>
<dbReference type="PANTHER" id="PTHR48267">
    <property type="entry name" value="CUPREDOXIN SUPERFAMILY PROTEIN"/>
    <property type="match status" value="1"/>
</dbReference>
<dbReference type="PANTHER" id="PTHR48267:SF1">
    <property type="entry name" value="BILIRUBIN OXIDASE"/>
    <property type="match status" value="1"/>
</dbReference>
<evidence type="ECO:0000259" key="5">
    <source>
        <dbReference type="Pfam" id="PF07731"/>
    </source>
</evidence>
<evidence type="ECO:0000313" key="8">
    <source>
        <dbReference type="Proteomes" id="UP000188993"/>
    </source>
</evidence>
<dbReference type="GO" id="GO:0016491">
    <property type="term" value="F:oxidoreductase activity"/>
    <property type="evidence" value="ECO:0007669"/>
    <property type="project" value="UniProtKB-KW"/>
</dbReference>
<protein>
    <submittedName>
        <fullName evidence="7">Multicopper oxidase mco</fullName>
        <ecNumber evidence="7">1.-.-.-</ecNumber>
    </submittedName>
</protein>
<dbReference type="Pfam" id="PF00394">
    <property type="entry name" value="Cu-oxidase"/>
    <property type="match status" value="1"/>
</dbReference>
<dbReference type="KEGG" id="jda:BW727_101942"/>
<dbReference type="OrthoDB" id="9757546at2"/>
<dbReference type="InterPro" id="IPR002355">
    <property type="entry name" value="Cu_oxidase_Cu_BS"/>
</dbReference>
<keyword evidence="2" id="KW-0479">Metal-binding</keyword>
<dbReference type="InterPro" id="IPR011706">
    <property type="entry name" value="Cu-oxidase_C"/>
</dbReference>
<accession>A0A1S6IRT7</accession>
<name>A0A1S6IRT7_9LACT</name>
<dbReference type="Pfam" id="PF07732">
    <property type="entry name" value="Cu-oxidase_3"/>
    <property type="match status" value="1"/>
</dbReference>
<evidence type="ECO:0000259" key="4">
    <source>
        <dbReference type="Pfam" id="PF00394"/>
    </source>
</evidence>
<dbReference type="Proteomes" id="UP000188993">
    <property type="component" value="Chromosome"/>
</dbReference>
<dbReference type="STRING" id="708126.BW727_101942"/>
<dbReference type="Pfam" id="PF07731">
    <property type="entry name" value="Cu-oxidase_2"/>
    <property type="match status" value="1"/>
</dbReference>
<dbReference type="RefSeq" id="WP_062469720.1">
    <property type="nucleotide sequence ID" value="NZ_BBYN01000014.1"/>
</dbReference>
<evidence type="ECO:0000313" key="7">
    <source>
        <dbReference type="EMBL" id="AQS54266.1"/>
    </source>
</evidence>
<dbReference type="CDD" id="cd13867">
    <property type="entry name" value="CuRO_2_CueO_FtsP"/>
    <property type="match status" value="1"/>
</dbReference>
<evidence type="ECO:0000259" key="6">
    <source>
        <dbReference type="Pfam" id="PF07732"/>
    </source>
</evidence>
<gene>
    <name evidence="7" type="primary">mco</name>
    <name evidence="7" type="ORF">BW727_101942</name>
</gene>
<dbReference type="SUPFAM" id="SSF49503">
    <property type="entry name" value="Cupredoxins"/>
    <property type="match status" value="3"/>
</dbReference>
<dbReference type="InterPro" id="IPR008972">
    <property type="entry name" value="Cupredoxin"/>
</dbReference>
<dbReference type="CDD" id="cd13890">
    <property type="entry name" value="CuRO_3_CueO_FtsP"/>
    <property type="match status" value="1"/>
</dbReference>
<dbReference type="EC" id="1.-.-.-" evidence="7"/>
<proteinExistence type="inferred from homology"/>
<evidence type="ECO:0000256" key="3">
    <source>
        <dbReference type="ARBA" id="ARBA00023002"/>
    </source>
</evidence>
<feature type="domain" description="Plastocyanin-like" evidence="5">
    <location>
        <begin position="332"/>
        <end position="447"/>
    </location>
</feature>
<dbReference type="CDD" id="cd04232">
    <property type="entry name" value="CuRO_1_CueO_FtsP"/>
    <property type="match status" value="1"/>
</dbReference>
<keyword evidence="3 7" id="KW-0560">Oxidoreductase</keyword>
<organism evidence="7 8">
    <name type="scientific">Jeotgalibaca dankookensis</name>
    <dbReference type="NCBI Taxonomy" id="708126"/>
    <lineage>
        <taxon>Bacteria</taxon>
        <taxon>Bacillati</taxon>
        <taxon>Bacillota</taxon>
        <taxon>Bacilli</taxon>
        <taxon>Lactobacillales</taxon>
        <taxon>Carnobacteriaceae</taxon>
        <taxon>Jeotgalibaca</taxon>
    </lineage>
</organism>
<dbReference type="GO" id="GO:0005507">
    <property type="term" value="F:copper ion binding"/>
    <property type="evidence" value="ECO:0007669"/>
    <property type="project" value="InterPro"/>
</dbReference>
<dbReference type="EMBL" id="CP019728">
    <property type="protein sequence ID" value="AQS54266.1"/>
    <property type="molecule type" value="Genomic_DNA"/>
</dbReference>
<feature type="domain" description="Plastocyanin-like" evidence="6">
    <location>
        <begin position="42"/>
        <end position="156"/>
    </location>
</feature>
<feature type="domain" description="Plastocyanin-like" evidence="4">
    <location>
        <begin position="201"/>
        <end position="277"/>
    </location>
</feature>
<reference evidence="7 8" key="1">
    <citation type="journal article" date="2014" name="Int. J. Syst. Evol. Microbiol.">
        <title>Jeotgalibaca dankookensis gen. nov., sp. nov., a member of the family Carnobacteriaceae, isolated from seujeot (Korean traditional food).</title>
        <authorList>
            <person name="Lee D.G."/>
            <person name="Trujillo M.E."/>
            <person name="Kang H."/>
            <person name="Ahn T.Y."/>
        </authorList>
    </citation>
    <scope>NUCLEOTIDE SEQUENCE [LARGE SCALE GENOMIC DNA]</scope>
    <source>
        <strain evidence="7 8">EX-07</strain>
    </source>
</reference>
<dbReference type="InterPro" id="IPR011707">
    <property type="entry name" value="Cu-oxidase-like_N"/>
</dbReference>